<dbReference type="PANTHER" id="PTHR34371:SF2">
    <property type="entry name" value="DUF688 FAMILY PROTEIN"/>
    <property type="match status" value="1"/>
</dbReference>
<sequence length="228" mass="24990">MGSDPESDPNTIPKLPLFSLPLPPHLSEPSGMLTPPLYTSASVPFRWEEQPGKPRPCTDIIIAAASPYKTCLDLPPRLAMMAVESGIITKTSSPTTVLDGKSVFSSSSFRFAKERRRIGQMQGSSFDSNGSGGWSSPSDENSGGQLLLLPAGNRISGGRGYCRFGSFRRRRSSSAAVTCFSDEKNGKTMRRDSSVSKVTRSHFWATIYKGFKEVIPWRKKSKKESFTL</sequence>
<protein>
    <submittedName>
        <fullName evidence="2">Uncharacterized protein</fullName>
    </submittedName>
</protein>
<dbReference type="EMBL" id="JBCNJP010000027">
    <property type="protein sequence ID" value="KAK9051396.1"/>
    <property type="molecule type" value="Genomic_DNA"/>
</dbReference>
<accession>A0AAP0C8K8</accession>
<dbReference type="AlphaFoldDB" id="A0AAP0C8K8"/>
<comment type="caution">
    <text evidence="2">The sequence shown here is derived from an EMBL/GenBank/DDBJ whole genome shotgun (WGS) entry which is preliminary data.</text>
</comment>
<proteinExistence type="predicted"/>
<dbReference type="Proteomes" id="UP001408789">
    <property type="component" value="Unassembled WGS sequence"/>
</dbReference>
<feature type="compositionally biased region" description="Polar residues" evidence="1">
    <location>
        <begin position="121"/>
        <end position="144"/>
    </location>
</feature>
<reference evidence="2 3" key="1">
    <citation type="submission" date="2024-04" db="EMBL/GenBank/DDBJ databases">
        <title>The reference genome of an endangered Asteraceae, Deinandra increscens subsp. villosa, native to the Central Coast of California.</title>
        <authorList>
            <person name="Guilliams M."/>
            <person name="Hasenstab-Lehman K."/>
            <person name="Meyer R."/>
            <person name="Mcevoy S."/>
        </authorList>
    </citation>
    <scope>NUCLEOTIDE SEQUENCE [LARGE SCALE GENOMIC DNA]</scope>
    <source>
        <tissue evidence="2">Leaf</tissue>
    </source>
</reference>
<gene>
    <name evidence="2" type="ORF">SSX86_028023</name>
</gene>
<dbReference type="Pfam" id="PF05097">
    <property type="entry name" value="DUF688"/>
    <property type="match status" value="1"/>
</dbReference>
<feature type="region of interest" description="Disordered" evidence="1">
    <location>
        <begin position="120"/>
        <end position="146"/>
    </location>
</feature>
<name>A0AAP0C8K8_9ASTR</name>
<evidence type="ECO:0000313" key="3">
    <source>
        <dbReference type="Proteomes" id="UP001408789"/>
    </source>
</evidence>
<dbReference type="InterPro" id="IPR007789">
    <property type="entry name" value="DUF688"/>
</dbReference>
<dbReference type="PANTHER" id="PTHR34371">
    <property type="entry name" value="OS01G0551000 PROTEIN"/>
    <property type="match status" value="1"/>
</dbReference>
<organism evidence="2 3">
    <name type="scientific">Deinandra increscens subsp. villosa</name>
    <dbReference type="NCBI Taxonomy" id="3103831"/>
    <lineage>
        <taxon>Eukaryota</taxon>
        <taxon>Viridiplantae</taxon>
        <taxon>Streptophyta</taxon>
        <taxon>Embryophyta</taxon>
        <taxon>Tracheophyta</taxon>
        <taxon>Spermatophyta</taxon>
        <taxon>Magnoliopsida</taxon>
        <taxon>eudicotyledons</taxon>
        <taxon>Gunneridae</taxon>
        <taxon>Pentapetalae</taxon>
        <taxon>asterids</taxon>
        <taxon>campanulids</taxon>
        <taxon>Asterales</taxon>
        <taxon>Asteraceae</taxon>
        <taxon>Asteroideae</taxon>
        <taxon>Heliantheae alliance</taxon>
        <taxon>Madieae</taxon>
        <taxon>Madiinae</taxon>
        <taxon>Deinandra</taxon>
    </lineage>
</organism>
<evidence type="ECO:0000256" key="1">
    <source>
        <dbReference type="SAM" id="MobiDB-lite"/>
    </source>
</evidence>
<evidence type="ECO:0000313" key="2">
    <source>
        <dbReference type="EMBL" id="KAK9051396.1"/>
    </source>
</evidence>
<keyword evidence="3" id="KW-1185">Reference proteome</keyword>